<keyword evidence="5" id="KW-0732">Signal</keyword>
<dbReference type="PROSITE" id="PS52035">
    <property type="entry name" value="PEPTIDASE_M14"/>
    <property type="match status" value="1"/>
</dbReference>
<feature type="non-terminal residue" evidence="7">
    <location>
        <position position="680"/>
    </location>
</feature>
<keyword evidence="7" id="KW-0121">Carboxypeptidase</keyword>
<feature type="domain" description="Peptidase M14" evidence="6">
    <location>
        <begin position="53"/>
        <end position="376"/>
    </location>
</feature>
<feature type="signal peptide" evidence="5">
    <location>
        <begin position="1"/>
        <end position="24"/>
    </location>
</feature>
<gene>
    <name evidence="7" type="ORF">QTG54_009828</name>
</gene>
<feature type="region of interest" description="Disordered" evidence="4">
    <location>
        <begin position="551"/>
        <end position="629"/>
    </location>
</feature>
<dbReference type="SMART" id="SM00631">
    <property type="entry name" value="Zn_pept"/>
    <property type="match status" value="1"/>
</dbReference>
<feature type="active site" description="Proton donor/acceptor" evidence="3">
    <location>
        <position position="349"/>
    </location>
</feature>
<keyword evidence="7" id="KW-0645">Protease</keyword>
<evidence type="ECO:0000313" key="8">
    <source>
        <dbReference type="Proteomes" id="UP001224775"/>
    </source>
</evidence>
<accession>A0AAD8Y543</accession>
<feature type="compositionally biased region" description="Polar residues" evidence="4">
    <location>
        <begin position="527"/>
        <end position="544"/>
    </location>
</feature>
<dbReference type="AlphaFoldDB" id="A0AAD8Y543"/>
<proteinExistence type="inferred from homology"/>
<dbReference type="GO" id="GO:0005615">
    <property type="term" value="C:extracellular space"/>
    <property type="evidence" value="ECO:0007669"/>
    <property type="project" value="TreeGrafter"/>
</dbReference>
<organism evidence="7 8">
    <name type="scientific">Skeletonema marinoi</name>
    <dbReference type="NCBI Taxonomy" id="267567"/>
    <lineage>
        <taxon>Eukaryota</taxon>
        <taxon>Sar</taxon>
        <taxon>Stramenopiles</taxon>
        <taxon>Ochrophyta</taxon>
        <taxon>Bacillariophyta</taxon>
        <taxon>Coscinodiscophyceae</taxon>
        <taxon>Thalassiosirophycidae</taxon>
        <taxon>Thalassiosirales</taxon>
        <taxon>Skeletonemataceae</taxon>
        <taxon>Skeletonema</taxon>
        <taxon>Skeletonema marinoi-dohrnii complex</taxon>
    </lineage>
</organism>
<name>A0AAD8Y543_9STRA</name>
<dbReference type="GO" id="GO:0004181">
    <property type="term" value="F:metallocarboxypeptidase activity"/>
    <property type="evidence" value="ECO:0007669"/>
    <property type="project" value="InterPro"/>
</dbReference>
<reference evidence="7" key="1">
    <citation type="submission" date="2023-06" db="EMBL/GenBank/DDBJ databases">
        <title>Survivors Of The Sea: Transcriptome response of Skeletonema marinoi to long-term dormancy.</title>
        <authorList>
            <person name="Pinder M.I.M."/>
            <person name="Kourtchenko O."/>
            <person name="Robertson E.K."/>
            <person name="Larsson T."/>
            <person name="Maumus F."/>
            <person name="Osuna-Cruz C.M."/>
            <person name="Vancaester E."/>
            <person name="Stenow R."/>
            <person name="Vandepoele K."/>
            <person name="Ploug H."/>
            <person name="Bruchert V."/>
            <person name="Godhe A."/>
            <person name="Topel M."/>
        </authorList>
    </citation>
    <scope>NUCLEOTIDE SEQUENCE</scope>
    <source>
        <strain evidence="7">R05AC</strain>
    </source>
</reference>
<protein>
    <submittedName>
        <fullName evidence="7">M14 family carboxypeptidase</fullName>
        <ecNumber evidence="7">3.4.17.-</ecNumber>
    </submittedName>
</protein>
<evidence type="ECO:0000256" key="3">
    <source>
        <dbReference type="PROSITE-ProRule" id="PRU01379"/>
    </source>
</evidence>
<dbReference type="GO" id="GO:0006508">
    <property type="term" value="P:proteolysis"/>
    <property type="evidence" value="ECO:0007669"/>
    <property type="project" value="InterPro"/>
</dbReference>
<comment type="caution">
    <text evidence="7">The sequence shown here is derived from an EMBL/GenBank/DDBJ whole genome shotgun (WGS) entry which is preliminary data.</text>
</comment>
<evidence type="ECO:0000259" key="6">
    <source>
        <dbReference type="PROSITE" id="PS52035"/>
    </source>
</evidence>
<comment type="cofactor">
    <cofactor evidence="1">
        <name>Zn(2+)</name>
        <dbReference type="ChEBI" id="CHEBI:29105"/>
    </cofactor>
</comment>
<dbReference type="GO" id="GO:0008270">
    <property type="term" value="F:zinc ion binding"/>
    <property type="evidence" value="ECO:0007669"/>
    <property type="project" value="InterPro"/>
</dbReference>
<dbReference type="SUPFAM" id="SSF53187">
    <property type="entry name" value="Zn-dependent exopeptidases"/>
    <property type="match status" value="1"/>
</dbReference>
<sequence length="680" mass="74596">MSRRDWLWLALVPAIIYCKGLVHASDKRRLPTTAQRQTQTVTTSYDTINGRSCYRSIAGMNQFMKDLAANYPDLVTMETIGESYIKKNGNNNDGRSPGYDIYALNITAANSTRQSSEKGKLLITSGIHAREYTPTELLARFIEMLINGYNNNDAQITSILQHTEIHAVIHVNPDGRYMAENFSNTYWRKNMNLSGCKNEDFYGVDINRNFDFLWGDESGASSNPCADEYHGTGPNSEEETQALVNYAMRVFPESQRRSDPEKQMDDALGDDIMGMYVDIHSTGEYIYYPWGHRDKTSPDDDAYQAIARKMSHYNGYDLWASGFDFVYPVSGDSSDYMYAVMGVSSMGLELGFNFYDNCDTFEKDILPSNLDVLLYAASIAGRPFSLAKGPDVLDVTVVKIDGELIVTAEISDGVMVNSLNAEPDHLTGDQDIVKVVVYLDVHPDDFQEGDLSWEMSPLDGEFDSSEEVVEVSLSMRDLSASRHVLHVQAIDFDGYLGPVKSVSIEVEKEETNSLSNYPTSAPLITALPTSTSQSPNPTISPTLTTAEPIGILTEAPPSKPNTTLEPSSDPTTTSSSPNPSQSPSLTTPSPTLHPKTTSFPTTLSTATTTTPFTSIPSNTPTNVVSSSLSTNFPTAGQTLPINVSSQSTTTEVEDIRNKNSSSAVVSGLRLMMMTACVLTS</sequence>
<feature type="compositionally biased region" description="Low complexity" evidence="4">
    <location>
        <begin position="562"/>
        <end position="621"/>
    </location>
</feature>
<dbReference type="PANTHER" id="PTHR11705:SF119">
    <property type="entry name" value="OS02G0119300 PROTEIN"/>
    <property type="match status" value="1"/>
</dbReference>
<dbReference type="EC" id="3.4.17.-" evidence="7"/>
<comment type="similarity">
    <text evidence="2 3">Belongs to the peptidase M14 family.</text>
</comment>
<dbReference type="Gene3D" id="3.40.630.10">
    <property type="entry name" value="Zn peptidases"/>
    <property type="match status" value="1"/>
</dbReference>
<evidence type="ECO:0000256" key="5">
    <source>
        <dbReference type="SAM" id="SignalP"/>
    </source>
</evidence>
<evidence type="ECO:0000256" key="4">
    <source>
        <dbReference type="SAM" id="MobiDB-lite"/>
    </source>
</evidence>
<dbReference type="EMBL" id="JATAAI010000018">
    <property type="protein sequence ID" value="KAK1739285.1"/>
    <property type="molecule type" value="Genomic_DNA"/>
</dbReference>
<feature type="region of interest" description="Disordered" evidence="4">
    <location>
        <begin position="525"/>
        <end position="544"/>
    </location>
</feature>
<dbReference type="Proteomes" id="UP001224775">
    <property type="component" value="Unassembled WGS sequence"/>
</dbReference>
<dbReference type="InterPro" id="IPR000834">
    <property type="entry name" value="Peptidase_M14"/>
</dbReference>
<dbReference type="PANTHER" id="PTHR11705">
    <property type="entry name" value="PROTEASE FAMILY M14 CARBOXYPEPTIDASE A,B"/>
    <property type="match status" value="1"/>
</dbReference>
<evidence type="ECO:0000313" key="7">
    <source>
        <dbReference type="EMBL" id="KAK1739285.1"/>
    </source>
</evidence>
<keyword evidence="7" id="KW-0378">Hydrolase</keyword>
<feature type="chain" id="PRO_5042239235" evidence="5">
    <location>
        <begin position="25"/>
        <end position="680"/>
    </location>
</feature>
<evidence type="ECO:0000256" key="1">
    <source>
        <dbReference type="ARBA" id="ARBA00001947"/>
    </source>
</evidence>
<dbReference type="Pfam" id="PF00246">
    <property type="entry name" value="Peptidase_M14"/>
    <property type="match status" value="1"/>
</dbReference>
<evidence type="ECO:0000256" key="2">
    <source>
        <dbReference type="ARBA" id="ARBA00005988"/>
    </source>
</evidence>
<keyword evidence="8" id="KW-1185">Reference proteome</keyword>